<name>I7LCX3_9LACO</name>
<evidence type="ECO:0000256" key="3">
    <source>
        <dbReference type="ARBA" id="ARBA00038502"/>
    </source>
</evidence>
<dbReference type="AlphaFoldDB" id="I7LCX3"/>
<comment type="similarity">
    <text evidence="3">Belongs to the acetyltransferase family. RimJ subfamily.</text>
</comment>
<dbReference type="Proteomes" id="UP000009326">
    <property type="component" value="Unassembled WGS sequence"/>
</dbReference>
<dbReference type="STRING" id="1423751.FC38_GL000386"/>
<evidence type="ECO:0000259" key="4">
    <source>
        <dbReference type="PROSITE" id="PS51186"/>
    </source>
</evidence>
<dbReference type="InterPro" id="IPR016181">
    <property type="entry name" value="Acyl_CoA_acyltransferase"/>
</dbReference>
<dbReference type="Gene3D" id="3.40.630.30">
    <property type="match status" value="1"/>
</dbReference>
<dbReference type="GO" id="GO:0008999">
    <property type="term" value="F:protein-N-terminal-alanine acetyltransferase activity"/>
    <property type="evidence" value="ECO:0007669"/>
    <property type="project" value="TreeGrafter"/>
</dbReference>
<evidence type="ECO:0000313" key="5">
    <source>
        <dbReference type="EMBL" id="CCI86866.1"/>
    </source>
</evidence>
<evidence type="ECO:0000313" key="7">
    <source>
        <dbReference type="Proteomes" id="UP000009326"/>
    </source>
</evidence>
<proteinExistence type="inferred from homology"/>
<dbReference type="EMBL" id="CAKC01000040">
    <property type="protein sequence ID" value="CCI86866.1"/>
    <property type="molecule type" value="Genomic_DNA"/>
</dbReference>
<dbReference type="Pfam" id="PF13302">
    <property type="entry name" value="Acetyltransf_3"/>
    <property type="match status" value="1"/>
</dbReference>
<feature type="domain" description="N-acetyltransferase" evidence="4">
    <location>
        <begin position="1"/>
        <end position="181"/>
    </location>
</feature>
<dbReference type="OrthoDB" id="9798081at2"/>
<dbReference type="EMBL" id="AYZO01000013">
    <property type="protein sequence ID" value="KRN12288.1"/>
    <property type="molecule type" value="Genomic_DNA"/>
</dbReference>
<dbReference type="SUPFAM" id="SSF55729">
    <property type="entry name" value="Acyl-CoA N-acyltransferases (Nat)"/>
    <property type="match status" value="1"/>
</dbReference>
<keyword evidence="8" id="KW-1185">Reference proteome</keyword>
<evidence type="ECO:0000256" key="2">
    <source>
        <dbReference type="ARBA" id="ARBA00023315"/>
    </source>
</evidence>
<accession>I7LCX3</accession>
<dbReference type="PATRIC" id="fig|1423751.3.peg.407"/>
<sequence>MDFRLFSKIKLAGQRIYLRPFKRGDETTLLKWGKNEHYHQTAGFERINNIEEAKMVLHQYSLRQRSYAICLQENRQVIGLVELYERGMENQELLASKEVGFMLDQKYEGQGLMTEALKLVFNYEFTEDGQEEIWAGTFENNLKAQGLLKRLGFTYVYSVDYRNLSELFPYEGKYYLLKKTEWLKIEQNTKS</sequence>
<dbReference type="RefSeq" id="WP_008472933.1">
    <property type="nucleotide sequence ID" value="NZ_AYZO01000013.1"/>
</dbReference>
<reference evidence="6 8" key="2">
    <citation type="journal article" date="2015" name="Genome Announc.">
        <title>Expanding the biotechnology potential of lactobacilli through comparative genomics of 213 strains and associated genera.</title>
        <authorList>
            <person name="Sun Z."/>
            <person name="Harris H.M."/>
            <person name="McCann A."/>
            <person name="Guo C."/>
            <person name="Argimon S."/>
            <person name="Zhang W."/>
            <person name="Yang X."/>
            <person name="Jeffery I.B."/>
            <person name="Cooney J.C."/>
            <person name="Kagawa T.F."/>
            <person name="Liu W."/>
            <person name="Song Y."/>
            <person name="Salvetti E."/>
            <person name="Wrobel A."/>
            <person name="Rasinkangas P."/>
            <person name="Parkhill J."/>
            <person name="Rea M.C."/>
            <person name="O'Sullivan O."/>
            <person name="Ritari J."/>
            <person name="Douillard F.P."/>
            <person name="Paul Ross R."/>
            <person name="Yang R."/>
            <person name="Briner A.E."/>
            <person name="Felis G.E."/>
            <person name="de Vos W.M."/>
            <person name="Barrangou R."/>
            <person name="Klaenhammer T.R."/>
            <person name="Caufield P.W."/>
            <person name="Cui Y."/>
            <person name="Zhang H."/>
            <person name="O'Toole P.W."/>
        </authorList>
    </citation>
    <scope>NUCLEOTIDE SEQUENCE [LARGE SCALE GENOMIC DNA]</scope>
    <source>
        <strain evidence="6 8">DSM 23908</strain>
    </source>
</reference>
<dbReference type="PROSITE" id="PS51186">
    <property type="entry name" value="GNAT"/>
    <property type="match status" value="1"/>
</dbReference>
<reference evidence="5 7" key="1">
    <citation type="submission" date="2012-06" db="EMBL/GenBank/DDBJ databases">
        <title>Draft genome sequence of Lactobacillus gigeriorum CRBIP 24.85T, isolated from chicken crop.</title>
        <authorList>
            <person name="Cousin S."/>
            <person name="Ma L."/>
            <person name="Creno S."/>
            <person name="Clermont D."/>
            <person name="Loux V."/>
            <person name="Bizet C."/>
            <person name="Bouchier C."/>
        </authorList>
    </citation>
    <scope>NUCLEOTIDE SEQUENCE [LARGE SCALE GENOMIC DNA]</scope>
    <source>
        <strain evidence="7">CRBIP 24.85T</strain>
        <strain evidence="5">Type strain: CRBIP 24.85</strain>
    </source>
</reference>
<gene>
    <name evidence="5" type="ORF">BN52_09135</name>
    <name evidence="6" type="ORF">FC38_GL000386</name>
</gene>
<dbReference type="Proteomes" id="UP000051521">
    <property type="component" value="Unassembled WGS sequence"/>
</dbReference>
<keyword evidence="2" id="KW-0012">Acyltransferase</keyword>
<comment type="caution">
    <text evidence="5">The sequence shown here is derived from an EMBL/GenBank/DDBJ whole genome shotgun (WGS) entry which is preliminary data.</text>
</comment>
<evidence type="ECO:0000256" key="1">
    <source>
        <dbReference type="ARBA" id="ARBA00022679"/>
    </source>
</evidence>
<organism evidence="5 7">
    <name type="scientific">Lactobacillus gigeriorum DSM 23908 = CRBIP 24.85</name>
    <dbReference type="NCBI Taxonomy" id="1423751"/>
    <lineage>
        <taxon>Bacteria</taxon>
        <taxon>Bacillati</taxon>
        <taxon>Bacillota</taxon>
        <taxon>Bacilli</taxon>
        <taxon>Lactobacillales</taxon>
        <taxon>Lactobacillaceae</taxon>
        <taxon>Lactobacillus</taxon>
    </lineage>
</organism>
<evidence type="ECO:0000313" key="6">
    <source>
        <dbReference type="EMBL" id="KRN12288.1"/>
    </source>
</evidence>
<dbReference type="InterPro" id="IPR000182">
    <property type="entry name" value="GNAT_dom"/>
</dbReference>
<dbReference type="PANTHER" id="PTHR43792:SF8">
    <property type="entry name" value="[RIBOSOMAL PROTEIN US5]-ALANINE N-ACETYLTRANSFERASE"/>
    <property type="match status" value="1"/>
</dbReference>
<dbReference type="PANTHER" id="PTHR43792">
    <property type="entry name" value="GNAT FAMILY, PUTATIVE (AFU_ORTHOLOGUE AFUA_3G00765)-RELATED-RELATED"/>
    <property type="match status" value="1"/>
</dbReference>
<dbReference type="GO" id="GO:0005737">
    <property type="term" value="C:cytoplasm"/>
    <property type="evidence" value="ECO:0007669"/>
    <property type="project" value="TreeGrafter"/>
</dbReference>
<protein>
    <submittedName>
        <fullName evidence="5">Acetyltransferase</fullName>
    </submittedName>
</protein>
<dbReference type="InterPro" id="IPR051531">
    <property type="entry name" value="N-acetyltransferase"/>
</dbReference>
<keyword evidence="1 5" id="KW-0808">Transferase</keyword>
<evidence type="ECO:0000313" key="8">
    <source>
        <dbReference type="Proteomes" id="UP000051521"/>
    </source>
</evidence>